<evidence type="ECO:0008006" key="8">
    <source>
        <dbReference type="Google" id="ProtNLM"/>
    </source>
</evidence>
<dbReference type="PANTHER" id="PTHR10500">
    <property type="entry name" value="BETA-MICROSEMINOPROTEIN"/>
    <property type="match status" value="1"/>
</dbReference>
<proteinExistence type="inferred from homology"/>
<comment type="subcellular location">
    <subcellularLocation>
        <location evidence="1">Secreted</location>
    </subcellularLocation>
</comment>
<dbReference type="AlphaFoldDB" id="R4GA10"/>
<dbReference type="Pfam" id="PF05825">
    <property type="entry name" value="PSP94"/>
    <property type="match status" value="1"/>
</dbReference>
<dbReference type="Gene3D" id="2.20.25.590">
    <property type="match status" value="1"/>
</dbReference>
<evidence type="ECO:0000256" key="3">
    <source>
        <dbReference type="ARBA" id="ARBA00022525"/>
    </source>
</evidence>
<dbReference type="Gene3D" id="2.10.70.10">
    <property type="entry name" value="Complement Module, domain 1"/>
    <property type="match status" value="1"/>
</dbReference>
<keyword evidence="4" id="KW-1015">Disulfide bond</keyword>
<organism evidence="6 7">
    <name type="scientific">Anolis carolinensis</name>
    <name type="common">Green anole</name>
    <name type="synonym">American chameleon</name>
    <dbReference type="NCBI Taxonomy" id="28377"/>
    <lineage>
        <taxon>Eukaryota</taxon>
        <taxon>Metazoa</taxon>
        <taxon>Chordata</taxon>
        <taxon>Craniata</taxon>
        <taxon>Vertebrata</taxon>
        <taxon>Euteleostomi</taxon>
        <taxon>Lepidosauria</taxon>
        <taxon>Squamata</taxon>
        <taxon>Bifurcata</taxon>
        <taxon>Unidentata</taxon>
        <taxon>Episquamata</taxon>
        <taxon>Toxicofera</taxon>
        <taxon>Iguania</taxon>
        <taxon>Dactyloidae</taxon>
        <taxon>Anolis</taxon>
    </lineage>
</organism>
<feature type="signal peptide" evidence="5">
    <location>
        <begin position="1"/>
        <end position="19"/>
    </location>
</feature>
<dbReference type="GeneTree" id="ENSGT00960000189547"/>
<comment type="similarity">
    <text evidence="2">Belongs to the beta-microseminoprotein family.</text>
</comment>
<keyword evidence="5" id="KW-0732">Signal</keyword>
<dbReference type="eggNOG" id="ENOG502S9AN">
    <property type="taxonomic scope" value="Eukaryota"/>
</dbReference>
<reference evidence="6" key="3">
    <citation type="submission" date="2025-09" db="UniProtKB">
        <authorList>
            <consortium name="Ensembl"/>
        </authorList>
    </citation>
    <scope>IDENTIFICATION</scope>
</reference>
<keyword evidence="7" id="KW-1185">Reference proteome</keyword>
<reference evidence="6" key="2">
    <citation type="submission" date="2025-08" db="UniProtKB">
        <authorList>
            <consortium name="Ensembl"/>
        </authorList>
    </citation>
    <scope>IDENTIFICATION</scope>
</reference>
<reference evidence="6" key="1">
    <citation type="submission" date="2009-12" db="EMBL/GenBank/DDBJ databases">
        <title>The Genome Sequence of Anolis carolinensis (Green Anole Lizard).</title>
        <authorList>
            <consortium name="The Genome Sequencing Platform"/>
            <person name="Di Palma F."/>
            <person name="Alfoldi J."/>
            <person name="Heiman D."/>
            <person name="Young S."/>
            <person name="Grabherr M."/>
            <person name="Johnson J."/>
            <person name="Lander E.S."/>
            <person name="Lindblad-Toh K."/>
        </authorList>
    </citation>
    <scope>NUCLEOTIDE SEQUENCE [LARGE SCALE GENOMIC DNA]</scope>
    <source>
        <strain evidence="6">JBL SC #1</strain>
    </source>
</reference>
<accession>R4GA10</accession>
<protein>
    <recommendedName>
        <fullName evidence="8">Beta-microseminoprotein</fullName>
    </recommendedName>
</protein>
<dbReference type="Proteomes" id="UP000001646">
    <property type="component" value="Unplaced"/>
</dbReference>
<name>R4GA10_ANOCA</name>
<dbReference type="STRING" id="28377.ENSACAP00000022085"/>
<sequence length="109" mass="12043">MNALFRLGVLCVVLAVCHGACLRSLHELAIEDGKLVEPVCVDVYDMSKHPIGDSWNTAQCMECHCGTDEMECCTRYGGIADMPGCIAVVDETTCKYKFYKKNNPSKPCF</sequence>
<keyword evidence="3" id="KW-0964">Secreted</keyword>
<evidence type="ECO:0000256" key="4">
    <source>
        <dbReference type="ARBA" id="ARBA00023157"/>
    </source>
</evidence>
<dbReference type="GO" id="GO:0005576">
    <property type="term" value="C:extracellular region"/>
    <property type="evidence" value="ECO:0007669"/>
    <property type="project" value="UniProtKB-SubCell"/>
</dbReference>
<evidence type="ECO:0000256" key="2">
    <source>
        <dbReference type="ARBA" id="ARBA00010352"/>
    </source>
</evidence>
<evidence type="ECO:0000256" key="1">
    <source>
        <dbReference type="ARBA" id="ARBA00004613"/>
    </source>
</evidence>
<feature type="chain" id="PRO_5004366052" description="Beta-microseminoprotein" evidence="5">
    <location>
        <begin position="20"/>
        <end position="109"/>
    </location>
</feature>
<evidence type="ECO:0000313" key="7">
    <source>
        <dbReference type="Proteomes" id="UP000001646"/>
    </source>
</evidence>
<evidence type="ECO:0000313" key="6">
    <source>
        <dbReference type="Ensembl" id="ENSACAP00000022085.1"/>
    </source>
</evidence>
<dbReference type="InParanoid" id="R4GA10"/>
<dbReference type="InterPro" id="IPR008735">
    <property type="entry name" value="PSP94"/>
</dbReference>
<dbReference type="PANTHER" id="PTHR10500:SF7">
    <property type="entry name" value="BETA-MICROSEMINOPROTEIN"/>
    <property type="match status" value="1"/>
</dbReference>
<dbReference type="Bgee" id="ENSACAG00000029140">
    <property type="expression patterns" value="Expressed in liver and 8 other cell types or tissues"/>
</dbReference>
<dbReference type="HOGENOM" id="CLU_2182988_0_0_1"/>
<evidence type="ECO:0000256" key="5">
    <source>
        <dbReference type="SAM" id="SignalP"/>
    </source>
</evidence>
<dbReference type="Ensembl" id="ENSACAT00000029503.2">
    <property type="protein sequence ID" value="ENSACAP00000022085.1"/>
    <property type="gene ID" value="ENSACAG00000029140.2"/>
</dbReference>